<evidence type="ECO:0000313" key="3">
    <source>
        <dbReference type="Proteomes" id="UP001203297"/>
    </source>
</evidence>
<reference evidence="2" key="1">
    <citation type="journal article" date="2022" name="New Phytol.">
        <title>Evolutionary transition to the ectomycorrhizal habit in the genomes of a hyperdiverse lineage of mushroom-forming fungi.</title>
        <authorList>
            <person name="Looney B."/>
            <person name="Miyauchi S."/>
            <person name="Morin E."/>
            <person name="Drula E."/>
            <person name="Courty P.E."/>
            <person name="Kohler A."/>
            <person name="Kuo A."/>
            <person name="LaButti K."/>
            <person name="Pangilinan J."/>
            <person name="Lipzen A."/>
            <person name="Riley R."/>
            <person name="Andreopoulos W."/>
            <person name="He G."/>
            <person name="Johnson J."/>
            <person name="Nolan M."/>
            <person name="Tritt A."/>
            <person name="Barry K.W."/>
            <person name="Grigoriev I.V."/>
            <person name="Nagy L.G."/>
            <person name="Hibbett D."/>
            <person name="Henrissat B."/>
            <person name="Matheny P.B."/>
            <person name="Labbe J."/>
            <person name="Martin F.M."/>
        </authorList>
    </citation>
    <scope>NUCLEOTIDE SEQUENCE</scope>
    <source>
        <strain evidence="2">BPL690</strain>
    </source>
</reference>
<dbReference type="Proteomes" id="UP001203297">
    <property type="component" value="Unassembled WGS sequence"/>
</dbReference>
<accession>A0AAD4LY03</accession>
<feature type="region of interest" description="Disordered" evidence="1">
    <location>
        <begin position="28"/>
        <end position="62"/>
    </location>
</feature>
<gene>
    <name evidence="2" type="ORF">B0F90DRAFT_1823069</name>
</gene>
<dbReference type="EMBL" id="WTXG01000126">
    <property type="protein sequence ID" value="KAI0292326.1"/>
    <property type="molecule type" value="Genomic_DNA"/>
</dbReference>
<organism evidence="2 3">
    <name type="scientific">Multifurca ochricompacta</name>
    <dbReference type="NCBI Taxonomy" id="376703"/>
    <lineage>
        <taxon>Eukaryota</taxon>
        <taxon>Fungi</taxon>
        <taxon>Dikarya</taxon>
        <taxon>Basidiomycota</taxon>
        <taxon>Agaricomycotina</taxon>
        <taxon>Agaricomycetes</taxon>
        <taxon>Russulales</taxon>
        <taxon>Russulaceae</taxon>
        <taxon>Multifurca</taxon>
    </lineage>
</organism>
<evidence type="ECO:0000313" key="2">
    <source>
        <dbReference type="EMBL" id="KAI0292326.1"/>
    </source>
</evidence>
<protein>
    <submittedName>
        <fullName evidence="2">Uncharacterized protein</fullName>
    </submittedName>
</protein>
<evidence type="ECO:0000256" key="1">
    <source>
        <dbReference type="SAM" id="MobiDB-lite"/>
    </source>
</evidence>
<sequence>MRLMLSISSVHYAIRQTIRDCRQRRTTQAPIDGTAPPSLHIQSTLGAGANGDESKSTSGHQHLGSGLPLLCYPWTPHPPSAIDAPPVHGSVPVKLALLNEGEVLLNEAKIYSAFPHELQEDCCLDLPQVVPKSYGYYQASQEAFIFTKNEWKEIRAVLRTFLLIEHCVEGSPSRRNIVMQLGPLTVLKEERSLDNPPYPFLDLGRGLSADFGIDYEHPKTLAERKKAEMTWAQGQLSRFDYW</sequence>
<dbReference type="AlphaFoldDB" id="A0AAD4LY03"/>
<name>A0AAD4LY03_9AGAM</name>
<keyword evidence="3" id="KW-1185">Reference proteome</keyword>
<proteinExistence type="predicted"/>
<comment type="caution">
    <text evidence="2">The sequence shown here is derived from an EMBL/GenBank/DDBJ whole genome shotgun (WGS) entry which is preliminary data.</text>
</comment>